<keyword evidence="2" id="KW-1185">Reference proteome</keyword>
<sequence length="876" mass="97474">MAEAFAIIGLTSALVQFLDFGSKVVRQLRRLEGELEDIPLVFRNVRSRLPLMLDVVRKLMLQMDAGLVRHESQETMLPVVRNCVSQAEQLDNLISKALPQKNESTWSRGKKAVFGVLMEPEIERIDAALKVNFDLLAQSGTFRLASNFDASKSGVSMLNMSGPTVNLTLLQNEHQSLQHHLPAYSEANPPCNGPVFMVPFQRDANFLGRVAALELIEQRFERHSAVALSGLGGLGTANRFRIDSKSQIAIEYSYIFREKHPGSHVFWVWGSNPMRFEESYQQIARKLSIHGWDDHKRDILQLVYEQLNTEELGKWLLILDNADDAFMYYGAKSGDSGYVRDNAKSYARYLPNNPKGLVLVTTRDRRVGERLSGRQPPIDVTSMTAQESSELLRSKISEPNWCEDDAAKLVAELSFLPLAITQAAAFISENNLTVSEYLETLASGDDDLTELLSEHLEDPRRDLDTENSVMRTWKLSFEQLANGCPRAAEILSLMSVLDWHSVPLLLLRKEKETETGLRTALGALQAFSLVTAGRGKDASCKMHRLVALSTQKWLQMRGSLGYWQSEALLVLSKIFPGPGQQRHAQWATYEALTPHAALIFSYTFSTTDDLLRCAKLLIAVALYSLSRGRYSDAFEMCSKSLEIRQGLLPHDDPAFLDSVQTLGEALLHRGELISARNMLQKAVSGREKALGPEHADTLESLSDLTITLLELDDLSSAEETCMKALNGRMQVLGEDDADTLVSLNILAILQHRQGDLATARRQGELDAASQAIDTVLAGEEKELGAEGYDIQVSLSNKALVCAAQGDFAEASGVLFRVLEMREKQLGPRHPSTAFTMKMITDIHEQNGERETAERFHAMRKGTEKPGALLQAGLLFD</sequence>
<organism evidence="1 2">
    <name type="scientific">Purpureocillium lilacinum</name>
    <name type="common">Paecilomyces lilacinus</name>
    <dbReference type="NCBI Taxonomy" id="33203"/>
    <lineage>
        <taxon>Eukaryota</taxon>
        <taxon>Fungi</taxon>
        <taxon>Dikarya</taxon>
        <taxon>Ascomycota</taxon>
        <taxon>Pezizomycotina</taxon>
        <taxon>Sordariomycetes</taxon>
        <taxon>Hypocreomycetidae</taxon>
        <taxon>Hypocreales</taxon>
        <taxon>Ophiocordycipitaceae</taxon>
        <taxon>Purpureocillium</taxon>
    </lineage>
</organism>
<comment type="caution">
    <text evidence="1">The sequence shown here is derived from an EMBL/GenBank/DDBJ whole genome shotgun (WGS) entry which is preliminary data.</text>
</comment>
<gene>
    <name evidence="1" type="ORF">ACCO45_007884</name>
</gene>
<evidence type="ECO:0000313" key="1">
    <source>
        <dbReference type="EMBL" id="KAL3957306.1"/>
    </source>
</evidence>
<dbReference type="Proteomes" id="UP001638806">
    <property type="component" value="Unassembled WGS sequence"/>
</dbReference>
<name>A0ACC4DM26_PURLI</name>
<evidence type="ECO:0000313" key="2">
    <source>
        <dbReference type="Proteomes" id="UP001638806"/>
    </source>
</evidence>
<protein>
    <submittedName>
        <fullName evidence="1">Uncharacterized protein</fullName>
    </submittedName>
</protein>
<dbReference type="EMBL" id="JBGNUJ010000007">
    <property type="protein sequence ID" value="KAL3957306.1"/>
    <property type="molecule type" value="Genomic_DNA"/>
</dbReference>
<accession>A0ACC4DM26</accession>
<reference evidence="1" key="1">
    <citation type="submission" date="2024-12" db="EMBL/GenBank/DDBJ databases">
        <title>Comparative genomics and development of molecular markers within Purpureocillium lilacinum and among Purpureocillium species.</title>
        <authorList>
            <person name="Yeh Z.-Y."/>
            <person name="Ni N.-T."/>
            <person name="Lo P.-H."/>
            <person name="Mushyakhwo K."/>
            <person name="Lin C.-F."/>
            <person name="Nai Y.-S."/>
        </authorList>
    </citation>
    <scope>NUCLEOTIDE SEQUENCE</scope>
    <source>
        <strain evidence="1">NCHU-NPUST-175</strain>
    </source>
</reference>
<proteinExistence type="predicted"/>